<dbReference type="OrthoDB" id="2130433at2759"/>
<keyword evidence="2" id="KW-1185">Reference proteome</keyword>
<gene>
    <name evidence="1" type="ORF">K443DRAFT_6782</name>
</gene>
<proteinExistence type="predicted"/>
<dbReference type="EMBL" id="KN838604">
    <property type="protein sequence ID" value="KIK01602.1"/>
    <property type="molecule type" value="Genomic_DNA"/>
</dbReference>
<evidence type="ECO:0008006" key="3">
    <source>
        <dbReference type="Google" id="ProtNLM"/>
    </source>
</evidence>
<dbReference type="AlphaFoldDB" id="A0A0C9XVF6"/>
<dbReference type="Gene3D" id="3.40.50.300">
    <property type="entry name" value="P-loop containing nucleotide triphosphate hydrolases"/>
    <property type="match status" value="1"/>
</dbReference>
<reference evidence="1 2" key="1">
    <citation type="submission" date="2014-04" db="EMBL/GenBank/DDBJ databases">
        <authorList>
            <consortium name="DOE Joint Genome Institute"/>
            <person name="Kuo A."/>
            <person name="Kohler A."/>
            <person name="Nagy L.G."/>
            <person name="Floudas D."/>
            <person name="Copeland A."/>
            <person name="Barry K.W."/>
            <person name="Cichocki N."/>
            <person name="Veneault-Fourrey C."/>
            <person name="LaButti K."/>
            <person name="Lindquist E.A."/>
            <person name="Lipzen A."/>
            <person name="Lundell T."/>
            <person name="Morin E."/>
            <person name="Murat C."/>
            <person name="Sun H."/>
            <person name="Tunlid A."/>
            <person name="Henrissat B."/>
            <person name="Grigoriev I.V."/>
            <person name="Hibbett D.S."/>
            <person name="Martin F."/>
            <person name="Nordberg H.P."/>
            <person name="Cantor M.N."/>
            <person name="Hua S.X."/>
        </authorList>
    </citation>
    <scope>NUCLEOTIDE SEQUENCE [LARGE SCALE GENOMIC DNA]</scope>
    <source>
        <strain evidence="1 2">LaAM-08-1</strain>
    </source>
</reference>
<reference evidence="2" key="2">
    <citation type="submission" date="2015-01" db="EMBL/GenBank/DDBJ databases">
        <title>Evolutionary Origins and Diversification of the Mycorrhizal Mutualists.</title>
        <authorList>
            <consortium name="DOE Joint Genome Institute"/>
            <consortium name="Mycorrhizal Genomics Consortium"/>
            <person name="Kohler A."/>
            <person name="Kuo A."/>
            <person name="Nagy L.G."/>
            <person name="Floudas D."/>
            <person name="Copeland A."/>
            <person name="Barry K.W."/>
            <person name="Cichocki N."/>
            <person name="Veneault-Fourrey C."/>
            <person name="LaButti K."/>
            <person name="Lindquist E.A."/>
            <person name="Lipzen A."/>
            <person name="Lundell T."/>
            <person name="Morin E."/>
            <person name="Murat C."/>
            <person name="Riley R."/>
            <person name="Ohm R."/>
            <person name="Sun H."/>
            <person name="Tunlid A."/>
            <person name="Henrissat B."/>
            <person name="Grigoriev I.V."/>
            <person name="Hibbett D.S."/>
            <person name="Martin F."/>
        </authorList>
    </citation>
    <scope>NUCLEOTIDE SEQUENCE [LARGE SCALE GENOMIC DNA]</scope>
    <source>
        <strain evidence="2">LaAM-08-1</strain>
    </source>
</reference>
<dbReference type="InterPro" id="IPR027417">
    <property type="entry name" value="P-loop_NTPase"/>
</dbReference>
<dbReference type="HOGENOM" id="CLU_2171496_0_0_1"/>
<evidence type="ECO:0000313" key="1">
    <source>
        <dbReference type="EMBL" id="KIK01602.1"/>
    </source>
</evidence>
<sequence length="110" mass="11927">MSKSMWMPGDDIIILIMDPTGAGKSTGPPRDQFINYIAGKEVAEVGLTLGHDLIPCATQFCPKVIDSSQTLDGRGLVLVDTPGFDDTCVDNTAILHCVSLWLETMWVSQD</sequence>
<dbReference type="SUPFAM" id="SSF52540">
    <property type="entry name" value="P-loop containing nucleoside triphosphate hydrolases"/>
    <property type="match status" value="1"/>
</dbReference>
<dbReference type="Proteomes" id="UP000054477">
    <property type="component" value="Unassembled WGS sequence"/>
</dbReference>
<protein>
    <recommendedName>
        <fullName evidence="3">G domain-containing protein</fullName>
    </recommendedName>
</protein>
<accession>A0A0C9XVF6</accession>
<evidence type="ECO:0000313" key="2">
    <source>
        <dbReference type="Proteomes" id="UP000054477"/>
    </source>
</evidence>
<organism evidence="1 2">
    <name type="scientific">Laccaria amethystina LaAM-08-1</name>
    <dbReference type="NCBI Taxonomy" id="1095629"/>
    <lineage>
        <taxon>Eukaryota</taxon>
        <taxon>Fungi</taxon>
        <taxon>Dikarya</taxon>
        <taxon>Basidiomycota</taxon>
        <taxon>Agaricomycotina</taxon>
        <taxon>Agaricomycetes</taxon>
        <taxon>Agaricomycetidae</taxon>
        <taxon>Agaricales</taxon>
        <taxon>Agaricineae</taxon>
        <taxon>Hydnangiaceae</taxon>
        <taxon>Laccaria</taxon>
    </lineage>
</organism>
<name>A0A0C9XVF6_9AGAR</name>